<proteinExistence type="predicted"/>
<dbReference type="Gramene" id="PRQ28036">
    <property type="protein sequence ID" value="PRQ28036"/>
    <property type="gene ID" value="RchiOBHm_Chr6g0311721"/>
</dbReference>
<comment type="caution">
    <text evidence="2">The sequence shown here is derived from an EMBL/GenBank/DDBJ whole genome shotgun (WGS) entry which is preliminary data.</text>
</comment>
<protein>
    <submittedName>
        <fullName evidence="2">Putative pleckstrin domain-containing protein</fullName>
    </submittedName>
</protein>
<organism evidence="2 3">
    <name type="scientific">Rosa chinensis</name>
    <name type="common">China rose</name>
    <dbReference type="NCBI Taxonomy" id="74649"/>
    <lineage>
        <taxon>Eukaryota</taxon>
        <taxon>Viridiplantae</taxon>
        <taxon>Streptophyta</taxon>
        <taxon>Embryophyta</taxon>
        <taxon>Tracheophyta</taxon>
        <taxon>Spermatophyta</taxon>
        <taxon>Magnoliopsida</taxon>
        <taxon>eudicotyledons</taxon>
        <taxon>Gunneridae</taxon>
        <taxon>Pentapetalae</taxon>
        <taxon>rosids</taxon>
        <taxon>fabids</taxon>
        <taxon>Rosales</taxon>
        <taxon>Rosaceae</taxon>
        <taxon>Rosoideae</taxon>
        <taxon>Rosoideae incertae sedis</taxon>
        <taxon>Rosa</taxon>
    </lineage>
</organism>
<dbReference type="STRING" id="74649.A0A2P6Q1J3"/>
<dbReference type="InterPro" id="IPR001849">
    <property type="entry name" value="PH_domain"/>
</dbReference>
<accession>A0A2P6Q1J3</accession>
<reference evidence="2 3" key="1">
    <citation type="journal article" date="2018" name="Nat. Genet.">
        <title>The Rosa genome provides new insights in the design of modern roses.</title>
        <authorList>
            <person name="Bendahmane M."/>
        </authorList>
    </citation>
    <scope>NUCLEOTIDE SEQUENCE [LARGE SCALE GENOMIC DNA]</scope>
    <source>
        <strain evidence="3">cv. Old Blush</strain>
    </source>
</reference>
<feature type="domain" description="PH" evidence="1">
    <location>
        <begin position="1"/>
        <end position="23"/>
    </location>
</feature>
<evidence type="ECO:0000313" key="2">
    <source>
        <dbReference type="EMBL" id="PRQ28036.1"/>
    </source>
</evidence>
<dbReference type="EMBL" id="PDCK01000044">
    <property type="protein sequence ID" value="PRQ28036.1"/>
    <property type="molecule type" value="Genomic_DNA"/>
</dbReference>
<gene>
    <name evidence="2" type="ORF">RchiOBHm_Chr6g0311721</name>
</gene>
<dbReference type="PROSITE" id="PS50003">
    <property type="entry name" value="PH_DOMAIN"/>
    <property type="match status" value="1"/>
</dbReference>
<evidence type="ECO:0000259" key="1">
    <source>
        <dbReference type="PROSITE" id="PS50003"/>
    </source>
</evidence>
<evidence type="ECO:0000313" key="3">
    <source>
        <dbReference type="Proteomes" id="UP000238479"/>
    </source>
</evidence>
<dbReference type="Proteomes" id="UP000238479">
    <property type="component" value="Chromosome 6"/>
</dbReference>
<sequence length="55" mass="6788">MYLIEDTENEKKEWINSIRRSLVQHFRSLTDYEVVDYDNCRLAFVRLWLLCLCFV</sequence>
<keyword evidence="3" id="KW-1185">Reference proteome</keyword>
<dbReference type="AlphaFoldDB" id="A0A2P6Q1J3"/>
<name>A0A2P6Q1J3_ROSCH</name>